<dbReference type="AlphaFoldDB" id="A0A2P2IJX0"/>
<organism evidence="1">
    <name type="scientific">Rhizophora mucronata</name>
    <name type="common">Asiatic mangrove</name>
    <dbReference type="NCBI Taxonomy" id="61149"/>
    <lineage>
        <taxon>Eukaryota</taxon>
        <taxon>Viridiplantae</taxon>
        <taxon>Streptophyta</taxon>
        <taxon>Embryophyta</taxon>
        <taxon>Tracheophyta</taxon>
        <taxon>Spermatophyta</taxon>
        <taxon>Magnoliopsida</taxon>
        <taxon>eudicotyledons</taxon>
        <taxon>Gunneridae</taxon>
        <taxon>Pentapetalae</taxon>
        <taxon>rosids</taxon>
        <taxon>fabids</taxon>
        <taxon>Malpighiales</taxon>
        <taxon>Rhizophoraceae</taxon>
        <taxon>Rhizophora</taxon>
    </lineage>
</organism>
<sequence>MYLPLDFLTHKRIETAVP</sequence>
<protein>
    <submittedName>
        <fullName evidence="1">Uncharacterized protein</fullName>
    </submittedName>
</protein>
<reference evidence="1" key="1">
    <citation type="submission" date="2018-02" db="EMBL/GenBank/DDBJ databases">
        <title>Rhizophora mucronata_Transcriptome.</title>
        <authorList>
            <person name="Meera S.P."/>
            <person name="Sreeshan A."/>
            <person name="Augustine A."/>
        </authorList>
    </citation>
    <scope>NUCLEOTIDE SEQUENCE</scope>
    <source>
        <tissue evidence="1">Leaf</tissue>
    </source>
</reference>
<proteinExistence type="predicted"/>
<accession>A0A2P2IJX0</accession>
<name>A0A2P2IJX0_RHIMU</name>
<dbReference type="EMBL" id="GGEC01001014">
    <property type="protein sequence ID" value="MBW81497.1"/>
    <property type="molecule type" value="Transcribed_RNA"/>
</dbReference>
<evidence type="ECO:0000313" key="1">
    <source>
        <dbReference type="EMBL" id="MBW81497.1"/>
    </source>
</evidence>